<dbReference type="InterPro" id="IPR011395">
    <property type="entry name" value="Glyco_hydro_67_aGlcAse"/>
</dbReference>
<feature type="chain" id="PRO_5045086309" description="Xylan alpha-1,2-glucuronidase" evidence="9">
    <location>
        <begin position="24"/>
        <end position="720"/>
    </location>
</feature>
<dbReference type="Proteomes" id="UP000647133">
    <property type="component" value="Unassembled WGS sequence"/>
</dbReference>
<comment type="similarity">
    <text evidence="1 7 8">Belongs to the glycosyl hydrolase 67 family.</text>
</comment>
<dbReference type="SUPFAM" id="SSF51445">
    <property type="entry name" value="(Trans)glycosidases"/>
    <property type="match status" value="1"/>
</dbReference>
<feature type="domain" description="Alpha glucuronidase N-terminal" evidence="10">
    <location>
        <begin position="29"/>
        <end position="150"/>
    </location>
</feature>
<keyword evidence="6 8" id="KW-0624">Polysaccharide degradation</keyword>
<keyword evidence="9" id="KW-0732">Signal</keyword>
<dbReference type="Gene3D" id="3.30.379.10">
    <property type="entry name" value="Chitobiase/beta-hexosaminidase domain 2-like"/>
    <property type="match status" value="1"/>
</dbReference>
<feature type="domain" description="Glycosyl hydrolase family 67 C-terminal" evidence="11">
    <location>
        <begin position="474"/>
        <end position="697"/>
    </location>
</feature>
<dbReference type="Pfam" id="PF07488">
    <property type="entry name" value="Glyco_hydro_67M"/>
    <property type="match status" value="1"/>
</dbReference>
<keyword evidence="3 7" id="KW-0378">Hydrolase</keyword>
<feature type="domain" description="Glycosyl hydrolase family 67 catalytic" evidence="12">
    <location>
        <begin position="154"/>
        <end position="473"/>
    </location>
</feature>
<evidence type="ECO:0000256" key="8">
    <source>
        <dbReference type="RuleBase" id="RU361198"/>
    </source>
</evidence>
<feature type="signal peptide" evidence="9">
    <location>
        <begin position="1"/>
        <end position="23"/>
    </location>
</feature>
<dbReference type="Pfam" id="PF07477">
    <property type="entry name" value="Glyco_hydro_67C"/>
    <property type="match status" value="1"/>
</dbReference>
<comment type="subunit">
    <text evidence="8">Homodimer.</text>
</comment>
<dbReference type="RefSeq" id="WP_192008748.1">
    <property type="nucleotide sequence ID" value="NZ_JACYTQ010000001.1"/>
</dbReference>
<evidence type="ECO:0000313" key="14">
    <source>
        <dbReference type="Proteomes" id="UP000647133"/>
    </source>
</evidence>
<dbReference type="InterPro" id="IPR037054">
    <property type="entry name" value="A-glucoronidase_C_sf"/>
</dbReference>
<reference evidence="13 14" key="1">
    <citation type="submission" date="2020-09" db="EMBL/GenBank/DDBJ databases">
        <title>Echinicola sp. CAU 1574 isolated from sand of Sido Beach.</title>
        <authorList>
            <person name="Kim W."/>
        </authorList>
    </citation>
    <scope>NUCLEOTIDE SEQUENCE [LARGE SCALE GENOMIC DNA]</scope>
    <source>
        <strain evidence="13 14">CAU 1574</strain>
    </source>
</reference>
<dbReference type="PIRSF" id="PIRSF029900">
    <property type="entry name" value="Alpha-glucuronds"/>
    <property type="match status" value="1"/>
</dbReference>
<dbReference type="InterPro" id="IPR017853">
    <property type="entry name" value="GH"/>
</dbReference>
<evidence type="ECO:0000313" key="13">
    <source>
        <dbReference type="EMBL" id="MBD8488019.1"/>
    </source>
</evidence>
<dbReference type="EMBL" id="JACYTQ010000001">
    <property type="protein sequence ID" value="MBD8488019.1"/>
    <property type="molecule type" value="Genomic_DNA"/>
</dbReference>
<gene>
    <name evidence="13" type="ORF">IFO69_04580</name>
</gene>
<dbReference type="PANTHER" id="PTHR39207">
    <property type="entry name" value="ALPHA-GLUCURONIDASE A"/>
    <property type="match status" value="1"/>
</dbReference>
<comment type="catalytic activity">
    <reaction evidence="8">
        <text>Hydrolysis of (1-&gt;2)-alpha-D-(4-O-methyl)glucuronosyl links in the main chain of hardwood xylans.</text>
        <dbReference type="EC" id="3.2.1.131"/>
    </reaction>
</comment>
<dbReference type="SUPFAM" id="SSF55545">
    <property type="entry name" value="beta-N-acetylhexosaminidase-like domain"/>
    <property type="match status" value="1"/>
</dbReference>
<dbReference type="InterPro" id="IPR005154">
    <property type="entry name" value="Glyco_hydro_67_aGlcAse_N"/>
</dbReference>
<name>A0ABR9AHL5_9BACT</name>
<accession>A0ABR9AHL5</accession>
<keyword evidence="2 7" id="KW-0858">Xylan degradation</keyword>
<evidence type="ECO:0000256" key="5">
    <source>
        <dbReference type="ARBA" id="ARBA00023295"/>
    </source>
</evidence>
<keyword evidence="4 8" id="KW-0119">Carbohydrate metabolism</keyword>
<dbReference type="Gene3D" id="3.90.1330.10">
    <property type="entry name" value="Alpha-glucuronidase, C-terminal domain"/>
    <property type="match status" value="1"/>
</dbReference>
<comment type="caution">
    <text evidence="13">The sequence shown here is derived from an EMBL/GenBank/DDBJ whole genome shotgun (WGS) entry which is preliminary data.</text>
</comment>
<organism evidence="13 14">
    <name type="scientific">Echinicola arenosa</name>
    <dbReference type="NCBI Taxonomy" id="2774144"/>
    <lineage>
        <taxon>Bacteria</taxon>
        <taxon>Pseudomonadati</taxon>
        <taxon>Bacteroidota</taxon>
        <taxon>Cytophagia</taxon>
        <taxon>Cytophagales</taxon>
        <taxon>Cyclobacteriaceae</taxon>
        <taxon>Echinicola</taxon>
    </lineage>
</organism>
<evidence type="ECO:0000259" key="12">
    <source>
        <dbReference type="Pfam" id="PF07488"/>
    </source>
</evidence>
<evidence type="ECO:0000256" key="4">
    <source>
        <dbReference type="ARBA" id="ARBA00023277"/>
    </source>
</evidence>
<dbReference type="Gene3D" id="3.20.20.80">
    <property type="entry name" value="Glycosidases"/>
    <property type="match status" value="1"/>
</dbReference>
<evidence type="ECO:0000256" key="9">
    <source>
        <dbReference type="SAM" id="SignalP"/>
    </source>
</evidence>
<dbReference type="InterPro" id="IPR011099">
    <property type="entry name" value="Glyco_hydro_67_C"/>
</dbReference>
<dbReference type="PANTHER" id="PTHR39207:SF1">
    <property type="entry name" value="ALPHA-GLUCURONIDASE A"/>
    <property type="match status" value="1"/>
</dbReference>
<evidence type="ECO:0000259" key="10">
    <source>
        <dbReference type="Pfam" id="PF03648"/>
    </source>
</evidence>
<evidence type="ECO:0000256" key="2">
    <source>
        <dbReference type="ARBA" id="ARBA00022651"/>
    </source>
</evidence>
<evidence type="ECO:0000256" key="3">
    <source>
        <dbReference type="ARBA" id="ARBA00022801"/>
    </source>
</evidence>
<evidence type="ECO:0000259" key="11">
    <source>
        <dbReference type="Pfam" id="PF07477"/>
    </source>
</evidence>
<dbReference type="InterPro" id="IPR011100">
    <property type="entry name" value="Glyco_hydro_67_cat"/>
</dbReference>
<proteinExistence type="inferred from homology"/>
<dbReference type="InterPro" id="IPR029018">
    <property type="entry name" value="Hex-like_dom2"/>
</dbReference>
<evidence type="ECO:0000256" key="7">
    <source>
        <dbReference type="PIRNR" id="PIRNR029900"/>
    </source>
</evidence>
<sequence length="720" mass="81775">MKRPSIILFVLALLCLYSTNVLAKDGYKLWLQYEKIENKELAESYLNSIHQITIPNHSATTDVIKNELSIALKDMLSTFPVFTEDGIKKNNIVIATPESLPWLDEFIGQNQLDGLGQEGFIIKSIQYKNQPITLITGNADAALLYGTFEFLKLLQTHQSIVDLNIVSVPKTKIRILNHWDNLDRTVERGYAGSSIWNWHLLPDHINQQYIDYARANASIGINGTVLTNVNANALVLTAAYIEKAAALAKVFEPYGIKVYLTARFSAPMEIGQLKTSDPLDEEVQKWWNDKATEIYSYIPNFGGFLVKADSEGQPGPHNYGRTQAEGANLLAKALKPHGGIVMWRAFVYSENTPDDRAKQAYNEFKPLDGEFESNVLVQVKNGAIDFQPREPFHPLFGAMPKTPLMMEFQITQEYLGQGTHLVYLSKLYEEVLNTDTYCKGPGSTVVKIIDGSLENHQLSGMAGVSNIGSDRNWTGNHFGQANWYAFGKLAWNPYASSEKIAEDWIAMTFSNDPKFISTTLDIMSKSREAAVNYMTPLGLHHIMGWNHHYGPAPWITDKHRDDWTSTYYHQAGSDGIGFDRTSSGSDALSQYSPYIEKQFSNPKTCPEKYLLWFHHLPWAYRMESGKTLWEELALHYQAGVDQTTTAIKKWSTLEKSIDNERYQHILSFMKIQEKEAKWWRDACLLYFQQFSKLPLPDAVEKPNKTLEDFKNYKPHFAPGI</sequence>
<keyword evidence="5 7" id="KW-0326">Glycosidase</keyword>
<protein>
    <recommendedName>
        <fullName evidence="8">Xylan alpha-1,2-glucuronidase</fullName>
        <ecNumber evidence="8">3.2.1.131</ecNumber>
    </recommendedName>
</protein>
<dbReference type="EC" id="3.2.1.131" evidence="8"/>
<dbReference type="Pfam" id="PF03648">
    <property type="entry name" value="Glyco_hydro_67N"/>
    <property type="match status" value="1"/>
</dbReference>
<evidence type="ECO:0000256" key="6">
    <source>
        <dbReference type="ARBA" id="ARBA00023326"/>
    </source>
</evidence>
<evidence type="ECO:0000256" key="1">
    <source>
        <dbReference type="ARBA" id="ARBA00008833"/>
    </source>
</evidence>
<keyword evidence="14" id="KW-1185">Reference proteome</keyword>